<dbReference type="EMBL" id="BLIY01000017">
    <property type="protein sequence ID" value="GFE54622.1"/>
    <property type="molecule type" value="Genomic_DNA"/>
</dbReference>
<feature type="compositionally biased region" description="Low complexity" evidence="6">
    <location>
        <begin position="64"/>
        <end position="82"/>
    </location>
</feature>
<dbReference type="HAMAP" id="MF_01310">
    <property type="entry name" value="Ribosomal_uS11"/>
    <property type="match status" value="1"/>
</dbReference>
<evidence type="ECO:0000313" key="8">
    <source>
        <dbReference type="Proteomes" id="UP001057455"/>
    </source>
</evidence>
<evidence type="ECO:0000313" key="7">
    <source>
        <dbReference type="EMBL" id="GFE54622.1"/>
    </source>
</evidence>
<evidence type="ECO:0000256" key="5">
    <source>
        <dbReference type="RuleBase" id="RU003629"/>
    </source>
</evidence>
<dbReference type="FunFam" id="3.30.420.80:FF:000002">
    <property type="entry name" value="40S ribosomal protein S14"/>
    <property type="match status" value="1"/>
</dbReference>
<organism evidence="7 8">
    <name type="scientific">Babesia ovis</name>
    <dbReference type="NCBI Taxonomy" id="5869"/>
    <lineage>
        <taxon>Eukaryota</taxon>
        <taxon>Sar</taxon>
        <taxon>Alveolata</taxon>
        <taxon>Apicomplexa</taxon>
        <taxon>Aconoidasida</taxon>
        <taxon>Piroplasmida</taxon>
        <taxon>Babesiidae</taxon>
        <taxon>Babesia</taxon>
    </lineage>
</organism>
<evidence type="ECO:0000256" key="2">
    <source>
        <dbReference type="ARBA" id="ARBA00006194"/>
    </source>
</evidence>
<dbReference type="Proteomes" id="UP001057455">
    <property type="component" value="Unassembled WGS sequence"/>
</dbReference>
<keyword evidence="8" id="KW-1185">Reference proteome</keyword>
<dbReference type="OrthoDB" id="1677536at2759"/>
<reference evidence="7" key="1">
    <citation type="submission" date="2019-12" db="EMBL/GenBank/DDBJ databases">
        <title>Genome sequence of Babesia ovis.</title>
        <authorList>
            <person name="Yamagishi J."/>
            <person name="Sevinc F."/>
            <person name="Xuan X."/>
        </authorList>
    </citation>
    <scope>NUCLEOTIDE SEQUENCE</scope>
    <source>
        <strain evidence="7">Selcuk</strain>
    </source>
</reference>
<dbReference type="AlphaFoldDB" id="A0A9W5TAS0"/>
<evidence type="ECO:0000256" key="6">
    <source>
        <dbReference type="SAM" id="MobiDB-lite"/>
    </source>
</evidence>
<comment type="caution">
    <text evidence="7">The sequence shown here is derived from an EMBL/GenBank/DDBJ whole genome shotgun (WGS) entry which is preliminary data.</text>
</comment>
<evidence type="ECO:0000256" key="1">
    <source>
        <dbReference type="ARBA" id="ARBA00004229"/>
    </source>
</evidence>
<dbReference type="InterPro" id="IPR001971">
    <property type="entry name" value="Ribosomal_uS11"/>
</dbReference>
<dbReference type="NCBIfam" id="NF007176">
    <property type="entry name" value="PRK09607.1"/>
    <property type="match status" value="1"/>
</dbReference>
<dbReference type="PANTHER" id="PTHR11759">
    <property type="entry name" value="40S RIBOSOMAL PROTEIN S14/30S RIBOSOMAL PROTEIN S11"/>
    <property type="match status" value="1"/>
</dbReference>
<comment type="subcellular location">
    <subcellularLocation>
        <location evidence="1">Plastid</location>
        <location evidence="1">Chloroplast</location>
    </subcellularLocation>
</comment>
<comment type="similarity">
    <text evidence="2 5">Belongs to the universal ribosomal protein uS11 family.</text>
</comment>
<dbReference type="InterPro" id="IPR036967">
    <property type="entry name" value="Ribosomal_uS11_sf"/>
</dbReference>
<protein>
    <submittedName>
        <fullName evidence="7">40S ribosomal protein S14</fullName>
    </submittedName>
</protein>
<keyword evidence="4 5" id="KW-0687">Ribonucleoprotein</keyword>
<proteinExistence type="inferred from homology"/>
<feature type="region of interest" description="Disordered" evidence="6">
    <location>
        <begin position="54"/>
        <end position="84"/>
    </location>
</feature>
<accession>A0A9W5TAS0</accession>
<dbReference type="InterPro" id="IPR018102">
    <property type="entry name" value="Ribosomal_uS11_CS"/>
</dbReference>
<evidence type="ECO:0000256" key="4">
    <source>
        <dbReference type="ARBA" id="ARBA00023274"/>
    </source>
</evidence>
<dbReference type="GO" id="GO:1990904">
    <property type="term" value="C:ribonucleoprotein complex"/>
    <property type="evidence" value="ECO:0007669"/>
    <property type="project" value="UniProtKB-KW"/>
</dbReference>
<gene>
    <name evidence="7" type="ORF">BaOVIS_020260</name>
</gene>
<name>A0A9W5TAS0_BABOV</name>
<dbReference type="Gene3D" id="3.30.420.80">
    <property type="entry name" value="Ribosomal protein S11"/>
    <property type="match status" value="1"/>
</dbReference>
<dbReference type="GO" id="GO:0003735">
    <property type="term" value="F:structural constituent of ribosome"/>
    <property type="evidence" value="ECO:0007669"/>
    <property type="project" value="InterPro"/>
</dbReference>
<dbReference type="GO" id="GO:0009507">
    <property type="term" value="C:chloroplast"/>
    <property type="evidence" value="ECO:0007669"/>
    <property type="project" value="UniProtKB-SubCell"/>
</dbReference>
<sequence length="213" mass="22722">MNSTCVGSMQHMSINSMTQTFTFCQCWHFYERDTVVQGVITTLSNNMATKKAAKADVEATGDNPAPAAAPSAPATTPGPLGPQHKGDHVFGVAHIFASFNDTFIHVTDLSGRETLVRVTGGMKVKADRDESSPYAAMMAAQDVAARLKELGITAVHIKLRATGGTRSKTPGPGAQSALRSLARSGLKIGRIEDVTPIPTDSTRRKCGRRGRRL</sequence>
<evidence type="ECO:0000256" key="3">
    <source>
        <dbReference type="ARBA" id="ARBA00022980"/>
    </source>
</evidence>
<dbReference type="GO" id="GO:0006412">
    <property type="term" value="P:translation"/>
    <property type="evidence" value="ECO:0007669"/>
    <property type="project" value="InterPro"/>
</dbReference>
<dbReference type="SUPFAM" id="SSF53137">
    <property type="entry name" value="Translational machinery components"/>
    <property type="match status" value="1"/>
</dbReference>
<dbReference type="PROSITE" id="PS00054">
    <property type="entry name" value="RIBOSOMAL_S11"/>
    <property type="match status" value="1"/>
</dbReference>
<dbReference type="GO" id="GO:0005840">
    <property type="term" value="C:ribosome"/>
    <property type="evidence" value="ECO:0007669"/>
    <property type="project" value="UniProtKB-KW"/>
</dbReference>
<keyword evidence="3 5" id="KW-0689">Ribosomal protein</keyword>
<dbReference type="Pfam" id="PF00411">
    <property type="entry name" value="Ribosomal_S11"/>
    <property type="match status" value="1"/>
</dbReference>